<reference evidence="2 3" key="1">
    <citation type="submission" date="2016-10" db="EMBL/GenBank/DDBJ databases">
        <authorList>
            <person name="de Groot N.N."/>
        </authorList>
    </citation>
    <scope>NUCLEOTIDE SEQUENCE [LARGE SCALE GENOMIC DNA]</scope>
    <source>
        <strain evidence="2 3">DSM 43019</strain>
    </source>
</reference>
<feature type="signal peptide" evidence="1">
    <location>
        <begin position="1"/>
        <end position="30"/>
    </location>
</feature>
<sequence length="83" mass="9295">MSRIRVRLAGVIAATAVAGGILGFAAPAQAAPGRWIDLGWYQYKSSCDADGKKEVNRSKTDSYTDWMCERDSPGYRLYIFEKW</sequence>
<keyword evidence="1" id="KW-0732">Signal</keyword>
<feature type="chain" id="PRO_5011704383" evidence="1">
    <location>
        <begin position="31"/>
        <end position="83"/>
    </location>
</feature>
<organism evidence="2 3">
    <name type="scientific">Actinoplanes philippinensis</name>
    <dbReference type="NCBI Taxonomy" id="35752"/>
    <lineage>
        <taxon>Bacteria</taxon>
        <taxon>Bacillati</taxon>
        <taxon>Actinomycetota</taxon>
        <taxon>Actinomycetes</taxon>
        <taxon>Micromonosporales</taxon>
        <taxon>Micromonosporaceae</taxon>
        <taxon>Actinoplanes</taxon>
    </lineage>
</organism>
<gene>
    <name evidence="2" type="ORF">SAMN05421541_103110</name>
</gene>
<evidence type="ECO:0000256" key="1">
    <source>
        <dbReference type="SAM" id="SignalP"/>
    </source>
</evidence>
<keyword evidence="3" id="KW-1185">Reference proteome</keyword>
<evidence type="ECO:0000313" key="2">
    <source>
        <dbReference type="EMBL" id="SFE69918.1"/>
    </source>
</evidence>
<proteinExistence type="predicted"/>
<dbReference type="Proteomes" id="UP000199645">
    <property type="component" value="Unassembled WGS sequence"/>
</dbReference>
<protein>
    <submittedName>
        <fullName evidence="2">Uncharacterized protein</fullName>
    </submittedName>
</protein>
<accession>A0A1I2CNS1</accession>
<evidence type="ECO:0000313" key="3">
    <source>
        <dbReference type="Proteomes" id="UP000199645"/>
    </source>
</evidence>
<name>A0A1I2CNS1_9ACTN</name>
<dbReference type="RefSeq" id="WP_143133654.1">
    <property type="nucleotide sequence ID" value="NZ_BOMT01000008.1"/>
</dbReference>
<dbReference type="AlphaFoldDB" id="A0A1I2CNS1"/>
<dbReference type="EMBL" id="FONV01000003">
    <property type="protein sequence ID" value="SFE69918.1"/>
    <property type="molecule type" value="Genomic_DNA"/>
</dbReference>